<comment type="caution">
    <text evidence="2">The sequence shown here is derived from an EMBL/GenBank/DDBJ whole genome shotgun (WGS) entry which is preliminary data.</text>
</comment>
<dbReference type="PATRIC" id="fig|479117.4.peg.296"/>
<accession>A0A150HBK7</accession>
<keyword evidence="3" id="KW-1185">Reference proteome</keyword>
<organism evidence="2 3">
    <name type="scientific">Brevibacterium ravenspurgense</name>
    <dbReference type="NCBI Taxonomy" id="479117"/>
    <lineage>
        <taxon>Bacteria</taxon>
        <taxon>Bacillati</taxon>
        <taxon>Actinomycetota</taxon>
        <taxon>Actinomycetes</taxon>
        <taxon>Micrococcales</taxon>
        <taxon>Brevibacteriaceae</taxon>
        <taxon>Brevibacterium</taxon>
    </lineage>
</organism>
<dbReference type="EMBL" id="LQQC01000004">
    <property type="protein sequence ID" value="KXZ59364.1"/>
    <property type="molecule type" value="Genomic_DNA"/>
</dbReference>
<dbReference type="Proteomes" id="UP000243589">
    <property type="component" value="Unassembled WGS sequence"/>
</dbReference>
<name>A0A150HBK7_9MICO</name>
<reference evidence="2 3" key="1">
    <citation type="submission" date="2016-01" db="EMBL/GenBank/DDBJ databases">
        <title>Use of Whole Genome Sequencing to ascertain that Brevibacterium massiliense (Roux, Raoult 2009) is a later heterotypic synonym of Brevibacterium ravenspurgense (Mages 2008).</title>
        <authorList>
            <person name="Bernier A.-M."/>
            <person name="Burdz T."/>
            <person name="Huynh C."/>
            <person name="Pachecho A.L."/>
            <person name="Wiebe D."/>
            <person name="Bonner C."/>
            <person name="Bernard K."/>
        </authorList>
    </citation>
    <scope>NUCLEOTIDE SEQUENCE [LARGE SCALE GENOMIC DNA]</scope>
    <source>
        <strain evidence="2 3">CCUG56047</strain>
    </source>
</reference>
<feature type="region of interest" description="Disordered" evidence="1">
    <location>
        <begin position="1"/>
        <end position="46"/>
    </location>
</feature>
<evidence type="ECO:0000313" key="3">
    <source>
        <dbReference type="Proteomes" id="UP000243589"/>
    </source>
</evidence>
<proteinExistence type="predicted"/>
<dbReference type="AlphaFoldDB" id="A0A150HBK7"/>
<evidence type="ECO:0000313" key="2">
    <source>
        <dbReference type="EMBL" id="KXZ59364.1"/>
    </source>
</evidence>
<evidence type="ECO:0000256" key="1">
    <source>
        <dbReference type="SAM" id="MobiDB-lite"/>
    </source>
</evidence>
<sequence length="64" mass="6936">MLAENVLEQPLELSRTAPRKAESVPGAQSKNLQLPDPYRPSAPIRRTFNSSNLCASSSRVNLGA</sequence>
<protein>
    <submittedName>
        <fullName evidence="2">Uncharacterized protein</fullName>
    </submittedName>
</protein>
<gene>
    <name evidence="2" type="ORF">Bravens_00298</name>
</gene>